<keyword evidence="4" id="KW-0677">Repeat</keyword>
<comment type="caution">
    <text evidence="10">The sequence shown here is derived from an EMBL/GenBank/DDBJ whole genome shotgun (WGS) entry which is preliminary data.</text>
</comment>
<evidence type="ECO:0000256" key="4">
    <source>
        <dbReference type="ARBA" id="ARBA00022737"/>
    </source>
</evidence>
<dbReference type="Gene3D" id="2.60.40.150">
    <property type="entry name" value="C2 domain"/>
    <property type="match status" value="4"/>
</dbReference>
<feature type="region of interest" description="Disordered" evidence="7">
    <location>
        <begin position="137"/>
        <end position="261"/>
    </location>
</feature>
<evidence type="ECO:0000256" key="6">
    <source>
        <dbReference type="ARBA" id="ARBA00023136"/>
    </source>
</evidence>
<dbReference type="PANTHER" id="PTHR31425:SF43">
    <property type="entry name" value="MULTIPLE C2 DOMAIN AND TRANSMEMBRANE REGION PROTEIN 14"/>
    <property type="match status" value="1"/>
</dbReference>
<dbReference type="InterPro" id="IPR013583">
    <property type="entry name" value="MCTP_C"/>
</dbReference>
<dbReference type="InterPro" id="IPR047259">
    <property type="entry name" value="QUIRKY-like"/>
</dbReference>
<evidence type="ECO:0000256" key="5">
    <source>
        <dbReference type="ARBA" id="ARBA00022989"/>
    </source>
</evidence>
<dbReference type="Pfam" id="PF08372">
    <property type="entry name" value="PRT_C"/>
    <property type="match status" value="1"/>
</dbReference>
<proteinExistence type="inferred from homology"/>
<evidence type="ECO:0000313" key="10">
    <source>
        <dbReference type="EMBL" id="KAG0464867.1"/>
    </source>
</evidence>
<accession>A0A835Q8R7</accession>
<evidence type="ECO:0000256" key="2">
    <source>
        <dbReference type="ARBA" id="ARBA00007923"/>
    </source>
</evidence>
<dbReference type="SMART" id="SM00239">
    <property type="entry name" value="C2"/>
    <property type="match status" value="4"/>
</dbReference>
<dbReference type="Proteomes" id="UP000639772">
    <property type="component" value="Chromosome 10"/>
</dbReference>
<evidence type="ECO:0000256" key="1">
    <source>
        <dbReference type="ARBA" id="ARBA00004141"/>
    </source>
</evidence>
<feature type="compositionally biased region" description="Pro residues" evidence="7">
    <location>
        <begin position="137"/>
        <end position="148"/>
    </location>
</feature>
<keyword evidence="6 8" id="KW-0472">Membrane</keyword>
<sequence length="1010" mass="112527">MEEDGGRRLVVEVCNARNLMPKDGQGTASAYVMVDFDGQRRRTRTKARDLNPQWDEKLEFVAQDPNSMASETLELNVYNDKKNVRRNAFLGKVKISGSSFASSGSETLVYYPLEKRSVFSQVKGEIGLKVYYVDDASPPPADQKPETPPAAEEKKEATNPEDKEKKAEDEKAEEPKAEEKDTEMEKKPEETQKTEEEKKPDETNKVEEAKQTKKPDETQKEGEAKQSEGEGKTKQDLPLTALSSPAKQMKHSRLGELEIKTRGSERPVGSYDLVDRVPYLFVRLLKAKEAGADANAVDHSVFAQIVIGSYAVRTRKVKLNTEWDQVFSFHKESLNSTSLEISVHEEKKEGETTTENSLGAVCFDLPEIPKRAPPDCPLAPQWYTLETSSPELLQTGEVMLAIWIGTQADEAFPEAWQSDSGGLLVHTRSKAYLSPKLWYLRLTVIQTQDLRLPSIADAKSRNIDLYVKAQLGSQLFKTSKVPLCSSSAAANPTWNEDLLLVAADPFDPFLTVSVEDATSCRPVGHSKVPLATIHRRIDDHSEPPSRWLNLTGDDPSRPYVGRVHVRVCLEGGYHVLDEAAHVASDVRAASKQLSKPPIGLLEVGVRGASNLIPIKAAKDSSSGSTDAYVVLKYGPKWARTRTILDQFYPRWNEQYAWDVFDPCTVLTVAVFDNSRAANNGKAPRDSRIGKVRVRLSTLDTNRVYVNNFPLTVVTPLGAKKMGELELAVRFTCTSWLNLIQAYGTPLLPRMHYVRPLGAAQQDVLRHTAIRAVVARLARSEPPLVPEVVHYMLDTDAQMWSVRRSKANWFRLVGCLSRVATAARWVHGVRTWANPTTTALVHVLLVTTVVWPELALPTMLVYVSMVVGERYRGREGGPYGMDPKMSCVDVVGLDELDEELDGVPSGRTAEVVRARYERLRALAGRAQALLGDVAAQGERMEALVGWRDPRASGIFMACCLAAAVVLYAVPLRALLLGWVFFYLRHPRFRGDMPATAFNFFRRLPSMADRIL</sequence>
<feature type="domain" description="C2" evidence="9">
    <location>
        <begin position="261"/>
        <end position="383"/>
    </location>
</feature>
<dbReference type="EMBL" id="JADCNM010000010">
    <property type="protein sequence ID" value="KAG0464867.1"/>
    <property type="molecule type" value="Genomic_DNA"/>
</dbReference>
<keyword evidence="3 8" id="KW-0812">Transmembrane</keyword>
<feature type="domain" description="C2" evidence="9">
    <location>
        <begin position="582"/>
        <end position="708"/>
    </location>
</feature>
<reference evidence="10 11" key="1">
    <citation type="journal article" date="2020" name="Nat. Food">
        <title>A phased Vanilla planifolia genome enables genetic improvement of flavour and production.</title>
        <authorList>
            <person name="Hasing T."/>
            <person name="Tang H."/>
            <person name="Brym M."/>
            <person name="Khazi F."/>
            <person name="Huang T."/>
            <person name="Chambers A.H."/>
        </authorList>
    </citation>
    <scope>NUCLEOTIDE SEQUENCE [LARGE SCALE GENOMIC DNA]</scope>
    <source>
        <tissue evidence="10">Leaf</tissue>
    </source>
</reference>
<dbReference type="AlphaFoldDB" id="A0A835Q8R7"/>
<evidence type="ECO:0000256" key="7">
    <source>
        <dbReference type="SAM" id="MobiDB-lite"/>
    </source>
</evidence>
<comment type="subcellular location">
    <subcellularLocation>
        <location evidence="1">Membrane</location>
        <topology evidence="1">Multi-pass membrane protein</topology>
    </subcellularLocation>
</comment>
<dbReference type="InterPro" id="IPR035892">
    <property type="entry name" value="C2_domain_sf"/>
</dbReference>
<dbReference type="PROSITE" id="PS50004">
    <property type="entry name" value="C2"/>
    <property type="match status" value="4"/>
</dbReference>
<dbReference type="FunFam" id="2.60.40.150:FF:000090">
    <property type="entry name" value="C2 domain-containing protein"/>
    <property type="match status" value="1"/>
</dbReference>
<dbReference type="PANTHER" id="PTHR31425">
    <property type="entry name" value="PHOSPHORIBOSYLANTHRANILATE TRANSFERASE ISOFORM 1"/>
    <property type="match status" value="1"/>
</dbReference>
<name>A0A835Q8R7_VANPL</name>
<dbReference type="Pfam" id="PF00168">
    <property type="entry name" value="C2"/>
    <property type="match status" value="4"/>
</dbReference>
<dbReference type="OrthoDB" id="67700at2759"/>
<dbReference type="GO" id="GO:0016020">
    <property type="term" value="C:membrane"/>
    <property type="evidence" value="ECO:0007669"/>
    <property type="project" value="UniProtKB-SubCell"/>
</dbReference>
<dbReference type="InterPro" id="IPR047255">
    <property type="entry name" value="C2D_MCTP_PRT_plant"/>
</dbReference>
<dbReference type="SUPFAM" id="SSF49562">
    <property type="entry name" value="C2 domain (Calcium/lipid-binding domain, CaLB)"/>
    <property type="match status" value="4"/>
</dbReference>
<dbReference type="InterPro" id="IPR000008">
    <property type="entry name" value="C2_dom"/>
</dbReference>
<evidence type="ECO:0000256" key="8">
    <source>
        <dbReference type="SAM" id="Phobius"/>
    </source>
</evidence>
<protein>
    <recommendedName>
        <fullName evidence="9">C2 domain-containing protein</fullName>
    </recommendedName>
</protein>
<gene>
    <name evidence="10" type="ORF">HPP92_019031</name>
</gene>
<dbReference type="CDD" id="cd08379">
    <property type="entry name" value="C2D_MCTP_PRT_plant"/>
    <property type="match status" value="1"/>
</dbReference>
<feature type="domain" description="C2" evidence="9">
    <location>
        <begin position="419"/>
        <end position="548"/>
    </location>
</feature>
<evidence type="ECO:0000256" key="3">
    <source>
        <dbReference type="ARBA" id="ARBA00022692"/>
    </source>
</evidence>
<organism evidence="10 11">
    <name type="scientific">Vanilla planifolia</name>
    <name type="common">Vanilla</name>
    <dbReference type="NCBI Taxonomy" id="51239"/>
    <lineage>
        <taxon>Eukaryota</taxon>
        <taxon>Viridiplantae</taxon>
        <taxon>Streptophyta</taxon>
        <taxon>Embryophyta</taxon>
        <taxon>Tracheophyta</taxon>
        <taxon>Spermatophyta</taxon>
        <taxon>Magnoliopsida</taxon>
        <taxon>Liliopsida</taxon>
        <taxon>Asparagales</taxon>
        <taxon>Orchidaceae</taxon>
        <taxon>Vanilloideae</taxon>
        <taxon>Vanilleae</taxon>
        <taxon>Vanilla</taxon>
    </lineage>
</organism>
<feature type="transmembrane region" description="Helical" evidence="8">
    <location>
        <begin position="953"/>
        <end position="982"/>
    </location>
</feature>
<feature type="domain" description="C2" evidence="9">
    <location>
        <begin position="1"/>
        <end position="110"/>
    </location>
</feature>
<evidence type="ECO:0000259" key="9">
    <source>
        <dbReference type="PROSITE" id="PS50004"/>
    </source>
</evidence>
<feature type="compositionally biased region" description="Basic and acidic residues" evidence="7">
    <location>
        <begin position="151"/>
        <end position="235"/>
    </location>
</feature>
<keyword evidence="5 8" id="KW-1133">Transmembrane helix</keyword>
<comment type="similarity">
    <text evidence="2">Belongs to the MCTP family.</text>
</comment>
<evidence type="ECO:0000313" key="11">
    <source>
        <dbReference type="Proteomes" id="UP000639772"/>
    </source>
</evidence>